<evidence type="ECO:0008006" key="5">
    <source>
        <dbReference type="Google" id="ProtNLM"/>
    </source>
</evidence>
<protein>
    <recommendedName>
        <fullName evidence="5">Transmembrane protein</fullName>
    </recommendedName>
</protein>
<reference evidence="3 4" key="1">
    <citation type="submission" date="2024-05" db="EMBL/GenBank/DDBJ databases">
        <title>Culex pipiens pipiens assembly and annotation.</title>
        <authorList>
            <person name="Alout H."/>
            <person name="Durand T."/>
        </authorList>
    </citation>
    <scope>NUCLEOTIDE SEQUENCE [LARGE SCALE GENOMIC DNA]</scope>
    <source>
        <strain evidence="3">HA-2024</strain>
        <tissue evidence="3">Whole body</tissue>
    </source>
</reference>
<gene>
    <name evidence="3" type="ORF">pipiens_001088</name>
</gene>
<keyword evidence="2" id="KW-0472">Membrane</keyword>
<feature type="compositionally biased region" description="Basic and acidic residues" evidence="1">
    <location>
        <begin position="52"/>
        <end position="68"/>
    </location>
</feature>
<accession>A0ABD1CLB9</accession>
<dbReference type="AlphaFoldDB" id="A0ABD1CLB9"/>
<dbReference type="Proteomes" id="UP001562425">
    <property type="component" value="Unassembled WGS sequence"/>
</dbReference>
<proteinExistence type="predicted"/>
<keyword evidence="2" id="KW-1133">Transmembrane helix</keyword>
<evidence type="ECO:0000256" key="2">
    <source>
        <dbReference type="SAM" id="Phobius"/>
    </source>
</evidence>
<evidence type="ECO:0000256" key="1">
    <source>
        <dbReference type="SAM" id="MobiDB-lite"/>
    </source>
</evidence>
<keyword evidence="2" id="KW-0812">Transmembrane</keyword>
<sequence length="115" mass="12958">MSLATFSSAARECFCFSAGEWIKLAIFRVEPVLATGRNCFRREHRSVRHRLRPETVPEGAQKEAKFEESSGNPAIVLPTEPRPEDWRQRLSIVVVVVFVACGPVCVCLCVRVRRG</sequence>
<comment type="caution">
    <text evidence="3">The sequence shown here is derived from an EMBL/GenBank/DDBJ whole genome shotgun (WGS) entry which is preliminary data.</text>
</comment>
<evidence type="ECO:0000313" key="4">
    <source>
        <dbReference type="Proteomes" id="UP001562425"/>
    </source>
</evidence>
<dbReference type="EMBL" id="JBEHCU010011147">
    <property type="protein sequence ID" value="KAL1377161.1"/>
    <property type="molecule type" value="Genomic_DNA"/>
</dbReference>
<keyword evidence="4" id="KW-1185">Reference proteome</keyword>
<feature type="transmembrane region" description="Helical" evidence="2">
    <location>
        <begin position="90"/>
        <end position="110"/>
    </location>
</feature>
<evidence type="ECO:0000313" key="3">
    <source>
        <dbReference type="EMBL" id="KAL1377161.1"/>
    </source>
</evidence>
<feature type="region of interest" description="Disordered" evidence="1">
    <location>
        <begin position="51"/>
        <end position="80"/>
    </location>
</feature>
<name>A0ABD1CLB9_CULPP</name>
<organism evidence="3 4">
    <name type="scientific">Culex pipiens pipiens</name>
    <name type="common">Northern house mosquito</name>
    <dbReference type="NCBI Taxonomy" id="38569"/>
    <lineage>
        <taxon>Eukaryota</taxon>
        <taxon>Metazoa</taxon>
        <taxon>Ecdysozoa</taxon>
        <taxon>Arthropoda</taxon>
        <taxon>Hexapoda</taxon>
        <taxon>Insecta</taxon>
        <taxon>Pterygota</taxon>
        <taxon>Neoptera</taxon>
        <taxon>Endopterygota</taxon>
        <taxon>Diptera</taxon>
        <taxon>Nematocera</taxon>
        <taxon>Culicoidea</taxon>
        <taxon>Culicidae</taxon>
        <taxon>Culicinae</taxon>
        <taxon>Culicini</taxon>
        <taxon>Culex</taxon>
        <taxon>Culex</taxon>
    </lineage>
</organism>